<dbReference type="EMBL" id="JACHKA010000001">
    <property type="protein sequence ID" value="MBB5986180.1"/>
    <property type="molecule type" value="Genomic_DNA"/>
</dbReference>
<feature type="signal peptide" evidence="2">
    <location>
        <begin position="1"/>
        <end position="23"/>
    </location>
</feature>
<sequence>MSMRLFQIVAVAILVGSPMVVHLASEAIPSDRGNGAGQAESPQEPERPASAPRQPSPVSMPPAPPPRESAAPTPLLDATPSLDTQGIAPVAAGDPARNPTSSPTTAATSVAGPSAMQAAPADDAPPFTPPAVPRTARY</sequence>
<feature type="chain" id="PRO_5045832387" evidence="2">
    <location>
        <begin position="24"/>
        <end position="138"/>
    </location>
</feature>
<organism evidence="3 4">
    <name type="scientific">Sphingobium lignivorans</name>
    <dbReference type="NCBI Taxonomy" id="2735886"/>
    <lineage>
        <taxon>Bacteria</taxon>
        <taxon>Pseudomonadati</taxon>
        <taxon>Pseudomonadota</taxon>
        <taxon>Alphaproteobacteria</taxon>
        <taxon>Sphingomonadales</taxon>
        <taxon>Sphingomonadaceae</taxon>
        <taxon>Sphingobium</taxon>
    </lineage>
</organism>
<accession>A0ABR6NFY2</accession>
<protein>
    <submittedName>
        <fullName evidence="3">Uncharacterized protein</fullName>
    </submittedName>
</protein>
<reference evidence="3 4" key="1">
    <citation type="submission" date="2020-08" db="EMBL/GenBank/DDBJ databases">
        <title>Exploring microbial biodiversity for novel pathways involved in the catabolism of aromatic compounds derived from lignin.</title>
        <authorList>
            <person name="Elkins J."/>
        </authorList>
    </citation>
    <scope>NUCLEOTIDE SEQUENCE [LARGE SCALE GENOMIC DNA]</scope>
    <source>
        <strain evidence="3 4">B1D3A</strain>
    </source>
</reference>
<evidence type="ECO:0000313" key="3">
    <source>
        <dbReference type="EMBL" id="MBB5986180.1"/>
    </source>
</evidence>
<comment type="caution">
    <text evidence="3">The sequence shown here is derived from an EMBL/GenBank/DDBJ whole genome shotgun (WGS) entry which is preliminary data.</text>
</comment>
<keyword evidence="2" id="KW-0732">Signal</keyword>
<proteinExistence type="predicted"/>
<evidence type="ECO:0000256" key="2">
    <source>
        <dbReference type="SAM" id="SignalP"/>
    </source>
</evidence>
<dbReference type="Proteomes" id="UP001138540">
    <property type="component" value="Unassembled WGS sequence"/>
</dbReference>
<dbReference type="RefSeq" id="WP_184153437.1">
    <property type="nucleotide sequence ID" value="NZ_JACHKA010000001.1"/>
</dbReference>
<feature type="compositionally biased region" description="Pro residues" evidence="1">
    <location>
        <begin position="54"/>
        <end position="67"/>
    </location>
</feature>
<name>A0ABR6NFY2_9SPHN</name>
<feature type="compositionally biased region" description="Low complexity" evidence="1">
    <location>
        <begin position="95"/>
        <end position="125"/>
    </location>
</feature>
<feature type="region of interest" description="Disordered" evidence="1">
    <location>
        <begin position="28"/>
        <end position="138"/>
    </location>
</feature>
<gene>
    <name evidence="3" type="ORF">HNP60_002154</name>
</gene>
<evidence type="ECO:0000313" key="4">
    <source>
        <dbReference type="Proteomes" id="UP001138540"/>
    </source>
</evidence>
<evidence type="ECO:0000256" key="1">
    <source>
        <dbReference type="SAM" id="MobiDB-lite"/>
    </source>
</evidence>
<keyword evidence="4" id="KW-1185">Reference proteome</keyword>